<dbReference type="Proteomes" id="UP000295510">
    <property type="component" value="Unassembled WGS sequence"/>
</dbReference>
<dbReference type="EMBL" id="SNYL01000014">
    <property type="protein sequence ID" value="TDQ40947.1"/>
    <property type="molecule type" value="Genomic_DNA"/>
</dbReference>
<name>A0A4V3D5Q0_9BURK</name>
<dbReference type="SUPFAM" id="SSF158446">
    <property type="entry name" value="IVS-encoded protein-like"/>
    <property type="match status" value="1"/>
</dbReference>
<dbReference type="CDD" id="cd16376">
    <property type="entry name" value="Avd_like"/>
    <property type="match status" value="1"/>
</dbReference>
<sequence>MIQAPRRSAGQEYEVPQPLARLMAALEDFDVYLHQITQQWPKAERHGLSARCREQMTEIHRLVAVAWKRKSRAGALFDLDVELHVLKSLVRKAWRLQYINDHRLEVCARHLAEIGRMVGAWIKHESAKAKGGVL</sequence>
<evidence type="ECO:0000259" key="1">
    <source>
        <dbReference type="Pfam" id="PF22296"/>
    </source>
</evidence>
<dbReference type="NCBIfam" id="NF033474">
    <property type="entry name" value="DivGenRetAVD"/>
    <property type="match status" value="1"/>
</dbReference>
<dbReference type="Gene3D" id="1.20.1440.60">
    <property type="entry name" value="23S rRNA-intervening sequence"/>
    <property type="match status" value="1"/>
</dbReference>
<keyword evidence="3" id="KW-1185">Reference proteome</keyword>
<accession>A0A4V3D5Q0</accession>
<gene>
    <name evidence="2" type="ORF">DFR43_11432</name>
</gene>
<organism evidence="2 3">
    <name type="scientific">Tepidicella xavieri</name>
    <dbReference type="NCBI Taxonomy" id="360241"/>
    <lineage>
        <taxon>Bacteria</taxon>
        <taxon>Pseudomonadati</taxon>
        <taxon>Pseudomonadota</taxon>
        <taxon>Betaproteobacteria</taxon>
        <taxon>Burkholderiales</taxon>
        <taxon>Tepidicella</taxon>
    </lineage>
</organism>
<feature type="domain" description="bAvd-like" evidence="1">
    <location>
        <begin position="26"/>
        <end position="124"/>
    </location>
</feature>
<dbReference type="InterPro" id="IPR055360">
    <property type="entry name" value="bAvd"/>
</dbReference>
<evidence type="ECO:0000313" key="3">
    <source>
        <dbReference type="Proteomes" id="UP000295510"/>
    </source>
</evidence>
<proteinExistence type="predicted"/>
<evidence type="ECO:0000313" key="2">
    <source>
        <dbReference type="EMBL" id="TDQ40947.1"/>
    </source>
</evidence>
<comment type="caution">
    <text evidence="2">The sequence shown here is derived from an EMBL/GenBank/DDBJ whole genome shotgun (WGS) entry which is preliminary data.</text>
</comment>
<protein>
    <submittedName>
        <fullName evidence="2">23S rRNA-intervening sequence protein</fullName>
    </submittedName>
</protein>
<dbReference type="RefSeq" id="WP_164499736.1">
    <property type="nucleotide sequence ID" value="NZ_SNYL01000014.1"/>
</dbReference>
<dbReference type="InterPro" id="IPR036583">
    <property type="entry name" value="23S_rRNA_IVS_sf"/>
</dbReference>
<dbReference type="AlphaFoldDB" id="A0A4V3D5Q0"/>
<reference evidence="2 3" key="1">
    <citation type="submission" date="2019-03" db="EMBL/GenBank/DDBJ databases">
        <title>Genomic Encyclopedia of Type Strains, Phase IV (KMG-IV): sequencing the most valuable type-strain genomes for metagenomic binning, comparative biology and taxonomic classification.</title>
        <authorList>
            <person name="Goeker M."/>
        </authorList>
    </citation>
    <scope>NUCLEOTIDE SEQUENCE [LARGE SCALE GENOMIC DNA]</scope>
    <source>
        <strain evidence="2 3">DSM 19605</strain>
    </source>
</reference>
<dbReference type="Pfam" id="PF22296">
    <property type="entry name" value="bAvd"/>
    <property type="match status" value="1"/>
</dbReference>